<feature type="compositionally biased region" description="Polar residues" evidence="8">
    <location>
        <begin position="347"/>
        <end position="357"/>
    </location>
</feature>
<keyword evidence="12" id="KW-1185">Reference proteome</keyword>
<keyword evidence="3 9" id="KW-1133">Transmembrane helix</keyword>
<feature type="transmembrane region" description="Helical" evidence="9">
    <location>
        <begin position="72"/>
        <end position="92"/>
    </location>
</feature>
<evidence type="ECO:0000256" key="8">
    <source>
        <dbReference type="SAM" id="MobiDB-lite"/>
    </source>
</evidence>
<dbReference type="FunFam" id="1.20.1070.10:FF:000602">
    <property type="entry name" value="Predicted protein"/>
    <property type="match status" value="1"/>
</dbReference>
<name>A7RF92_NEMVE</name>
<dbReference type="PANTHER" id="PTHR45695">
    <property type="entry name" value="LEUCOKININ RECEPTOR-RELATED"/>
    <property type="match status" value="1"/>
</dbReference>
<gene>
    <name evidence="11" type="ORF">NEMVEDRAFT_v1g196328</name>
</gene>
<organism evidence="11 12">
    <name type="scientific">Nematostella vectensis</name>
    <name type="common">Starlet sea anemone</name>
    <dbReference type="NCBI Taxonomy" id="45351"/>
    <lineage>
        <taxon>Eukaryota</taxon>
        <taxon>Metazoa</taxon>
        <taxon>Cnidaria</taxon>
        <taxon>Anthozoa</taxon>
        <taxon>Hexacorallia</taxon>
        <taxon>Actiniaria</taxon>
        <taxon>Edwardsiidae</taxon>
        <taxon>Nematostella</taxon>
    </lineage>
</organism>
<feature type="transmembrane region" description="Helical" evidence="9">
    <location>
        <begin position="112"/>
        <end position="131"/>
    </location>
</feature>
<keyword evidence="2 9" id="KW-0812">Transmembrane</keyword>
<dbReference type="PANTHER" id="PTHR45695:SF9">
    <property type="entry name" value="LEUCOKININ RECEPTOR"/>
    <property type="match status" value="1"/>
</dbReference>
<protein>
    <recommendedName>
        <fullName evidence="10">G-protein coupled receptors family 1 profile domain-containing protein</fullName>
    </recommendedName>
</protein>
<evidence type="ECO:0000256" key="4">
    <source>
        <dbReference type="ARBA" id="ARBA00023040"/>
    </source>
</evidence>
<proteinExistence type="predicted"/>
<dbReference type="GO" id="GO:0004930">
    <property type="term" value="F:G protein-coupled receptor activity"/>
    <property type="evidence" value="ECO:0000318"/>
    <property type="project" value="GO_Central"/>
</dbReference>
<feature type="transmembrane region" description="Helical" evidence="9">
    <location>
        <begin position="242"/>
        <end position="261"/>
    </location>
</feature>
<dbReference type="PRINTS" id="PR00237">
    <property type="entry name" value="GPCRRHODOPSN"/>
</dbReference>
<dbReference type="InterPro" id="IPR017452">
    <property type="entry name" value="GPCR_Rhodpsn_7TM"/>
</dbReference>
<evidence type="ECO:0000256" key="1">
    <source>
        <dbReference type="ARBA" id="ARBA00004141"/>
    </source>
</evidence>
<keyword evidence="5 9" id="KW-0472">Membrane</keyword>
<dbReference type="CDD" id="cd00637">
    <property type="entry name" value="7tm_classA_rhodopsin-like"/>
    <property type="match status" value="1"/>
</dbReference>
<evidence type="ECO:0000256" key="7">
    <source>
        <dbReference type="ARBA" id="ARBA00023224"/>
    </source>
</evidence>
<dbReference type="PROSITE" id="PS50262">
    <property type="entry name" value="G_PROTEIN_RECEP_F1_2"/>
    <property type="match status" value="1"/>
</dbReference>
<evidence type="ECO:0000256" key="5">
    <source>
        <dbReference type="ARBA" id="ARBA00023136"/>
    </source>
</evidence>
<keyword evidence="7" id="KW-0807">Transducer</keyword>
<dbReference type="GO" id="GO:0032870">
    <property type="term" value="P:cellular response to hormone stimulus"/>
    <property type="evidence" value="ECO:0000318"/>
    <property type="project" value="GO_Central"/>
</dbReference>
<dbReference type="GO" id="GO:0005886">
    <property type="term" value="C:plasma membrane"/>
    <property type="evidence" value="ECO:0000318"/>
    <property type="project" value="GO_Central"/>
</dbReference>
<reference evidence="11 12" key="1">
    <citation type="journal article" date="2007" name="Science">
        <title>Sea anemone genome reveals ancestral eumetazoan gene repertoire and genomic organization.</title>
        <authorList>
            <person name="Putnam N.H."/>
            <person name="Srivastava M."/>
            <person name="Hellsten U."/>
            <person name="Dirks B."/>
            <person name="Chapman J."/>
            <person name="Salamov A."/>
            <person name="Terry A."/>
            <person name="Shapiro H."/>
            <person name="Lindquist E."/>
            <person name="Kapitonov V.V."/>
            <person name="Jurka J."/>
            <person name="Genikhovich G."/>
            <person name="Grigoriev I.V."/>
            <person name="Lucas S.M."/>
            <person name="Steele R.E."/>
            <person name="Finnerty J.R."/>
            <person name="Technau U."/>
            <person name="Martindale M.Q."/>
            <person name="Rokhsar D.S."/>
        </authorList>
    </citation>
    <scope>NUCLEOTIDE SEQUENCE [LARGE SCALE GENOMIC DNA]</scope>
    <source>
        <strain evidence="12">CH2 X CH6</strain>
    </source>
</reference>
<feature type="transmembrane region" description="Helical" evidence="9">
    <location>
        <begin position="192"/>
        <end position="221"/>
    </location>
</feature>
<feature type="domain" description="G-protein coupled receptors family 1 profile" evidence="10">
    <location>
        <begin position="54"/>
        <end position="300"/>
    </location>
</feature>
<evidence type="ECO:0000256" key="9">
    <source>
        <dbReference type="SAM" id="Phobius"/>
    </source>
</evidence>
<evidence type="ECO:0000256" key="3">
    <source>
        <dbReference type="ARBA" id="ARBA00022989"/>
    </source>
</evidence>
<keyword evidence="4" id="KW-0297">G-protein coupled receptor</keyword>
<accession>A7RF92</accession>
<dbReference type="PhylomeDB" id="A7RF92"/>
<feature type="transmembrane region" description="Helical" evidence="9">
    <location>
        <begin position="152"/>
        <end position="172"/>
    </location>
</feature>
<feature type="transmembrane region" description="Helical" evidence="9">
    <location>
        <begin position="281"/>
        <end position="303"/>
    </location>
</feature>
<evidence type="ECO:0000313" key="12">
    <source>
        <dbReference type="Proteomes" id="UP000001593"/>
    </source>
</evidence>
<dbReference type="InterPro" id="IPR000276">
    <property type="entry name" value="GPCR_Rhodpsn"/>
</dbReference>
<dbReference type="AlphaFoldDB" id="A7RF92"/>
<dbReference type="HOGENOM" id="CLU_761416_0_0_1"/>
<dbReference type="InParanoid" id="A7RF92"/>
<dbReference type="SUPFAM" id="SSF81321">
    <property type="entry name" value="Family A G protein-coupled receptor-like"/>
    <property type="match status" value="1"/>
</dbReference>
<evidence type="ECO:0000313" key="11">
    <source>
        <dbReference type="EMBL" id="EDO49915.1"/>
    </source>
</evidence>
<dbReference type="Proteomes" id="UP000001593">
    <property type="component" value="Unassembled WGS sequence"/>
</dbReference>
<comment type="subcellular location">
    <subcellularLocation>
        <location evidence="1">Membrane</location>
        <topology evidence="1">Multi-pass membrane protein</topology>
    </subcellularLocation>
</comment>
<sequence length="364" mass="41575">MRNYSYGLDWKVNGNFSNETHVNSSFTQRSEFPRFLSLLLGYYGVVVLIVSLAGNMLALAACSKTYHRNPSVLLGCLASLTVADLLFVLLAAFDAGIHFAAHGDMACKVEGVLTETCYTALILVLVLISYERMQVVSSPILARVRRFRFRKWLPLLLWLISLIICSPLIFFFHTSQIGWCENTALGDIARQIYYGIQSLFLYTFSLLFMIWAHCRIFRALAKHSSFRKGTSTPLMIQSERKLTRMLVAVTATFCLCYSPYITVRTLKYFKLTGTSVLWRTLWRICELFVFTQAAINPFIFCFFSRQYRKACKEILRCECRTKKKGSPKTRGVSATSLELKVGDLRQEPTTTSRVSKNATRDIEF</sequence>
<feature type="region of interest" description="Disordered" evidence="8">
    <location>
        <begin position="340"/>
        <end position="364"/>
    </location>
</feature>
<dbReference type="GO" id="GO:0007186">
    <property type="term" value="P:G protein-coupled receptor signaling pathway"/>
    <property type="evidence" value="ECO:0000318"/>
    <property type="project" value="GO_Central"/>
</dbReference>
<dbReference type="OrthoDB" id="5964776at2759"/>
<dbReference type="KEGG" id="nve:5522232"/>
<feature type="transmembrane region" description="Helical" evidence="9">
    <location>
        <begin position="40"/>
        <end position="60"/>
    </location>
</feature>
<dbReference type="eggNOG" id="KOG3656">
    <property type="taxonomic scope" value="Eukaryota"/>
</dbReference>
<dbReference type="STRING" id="45351.A7RF92"/>
<evidence type="ECO:0000256" key="2">
    <source>
        <dbReference type="ARBA" id="ARBA00022692"/>
    </source>
</evidence>
<evidence type="ECO:0000259" key="10">
    <source>
        <dbReference type="PROSITE" id="PS50262"/>
    </source>
</evidence>
<evidence type="ECO:0000256" key="6">
    <source>
        <dbReference type="ARBA" id="ARBA00023170"/>
    </source>
</evidence>
<dbReference type="Pfam" id="PF00001">
    <property type="entry name" value="7tm_1"/>
    <property type="match status" value="1"/>
</dbReference>
<dbReference type="EMBL" id="DS469507">
    <property type="protein sequence ID" value="EDO49915.1"/>
    <property type="molecule type" value="Genomic_DNA"/>
</dbReference>
<dbReference type="Gene3D" id="1.20.1070.10">
    <property type="entry name" value="Rhodopsin 7-helix transmembrane proteins"/>
    <property type="match status" value="1"/>
</dbReference>
<keyword evidence="6" id="KW-0675">Receptor</keyword>
<dbReference type="OMA" id="WRICELF"/>